<protein>
    <submittedName>
        <fullName evidence="2">Uncharacterized protein</fullName>
    </submittedName>
</protein>
<proteinExistence type="predicted"/>
<feature type="compositionally biased region" description="Basic and acidic residues" evidence="1">
    <location>
        <begin position="8"/>
        <end position="17"/>
    </location>
</feature>
<evidence type="ECO:0000256" key="1">
    <source>
        <dbReference type="SAM" id="MobiDB-lite"/>
    </source>
</evidence>
<accession>A0A5B9M6F7</accession>
<organism evidence="2 3">
    <name type="scientific">Stieleria maiorica</name>
    <dbReference type="NCBI Taxonomy" id="2795974"/>
    <lineage>
        <taxon>Bacteria</taxon>
        <taxon>Pseudomonadati</taxon>
        <taxon>Planctomycetota</taxon>
        <taxon>Planctomycetia</taxon>
        <taxon>Pirellulales</taxon>
        <taxon>Pirellulaceae</taxon>
        <taxon>Stieleria</taxon>
    </lineage>
</organism>
<reference evidence="2 3" key="1">
    <citation type="submission" date="2019-02" db="EMBL/GenBank/DDBJ databases">
        <title>Planctomycetal bacteria perform biofilm scaping via a novel small molecule.</title>
        <authorList>
            <person name="Jeske O."/>
            <person name="Boedeker C."/>
            <person name="Wiegand S."/>
            <person name="Breitling P."/>
            <person name="Kallscheuer N."/>
            <person name="Jogler M."/>
            <person name="Rohde M."/>
            <person name="Petersen J."/>
            <person name="Medema M.H."/>
            <person name="Surup F."/>
            <person name="Jogler C."/>
        </authorList>
    </citation>
    <scope>NUCLEOTIDE SEQUENCE [LARGE SCALE GENOMIC DNA]</scope>
    <source>
        <strain evidence="2 3">Mal15</strain>
    </source>
</reference>
<gene>
    <name evidence="2" type="ORF">Mal15_07590</name>
</gene>
<name>A0A5B9M6F7_9BACT</name>
<feature type="region of interest" description="Disordered" evidence="1">
    <location>
        <begin position="1"/>
        <end position="20"/>
    </location>
</feature>
<sequence>MTRWTEPLSERFPDRHGLAGQHHVGVATLDASMEKAGEPPSGEGSYG</sequence>
<keyword evidence="3" id="KW-1185">Reference proteome</keyword>
<evidence type="ECO:0000313" key="2">
    <source>
        <dbReference type="EMBL" id="QEF96731.1"/>
    </source>
</evidence>
<evidence type="ECO:0000313" key="3">
    <source>
        <dbReference type="Proteomes" id="UP000321353"/>
    </source>
</evidence>
<dbReference type="AlphaFoldDB" id="A0A5B9M6F7"/>
<dbReference type="EMBL" id="CP036264">
    <property type="protein sequence ID" value="QEF96731.1"/>
    <property type="molecule type" value="Genomic_DNA"/>
</dbReference>
<dbReference type="Proteomes" id="UP000321353">
    <property type="component" value="Chromosome"/>
</dbReference>
<dbReference type="KEGG" id="smam:Mal15_07590"/>